<reference evidence="3" key="1">
    <citation type="submission" date="2022-11" db="UniProtKB">
        <authorList>
            <consortium name="EnsemblMetazoa"/>
        </authorList>
    </citation>
    <scope>IDENTIFICATION</scope>
</reference>
<dbReference type="InterPro" id="IPR057191">
    <property type="entry name" value="DUF7869"/>
</dbReference>
<sequence length="719" mass="84094">MKKRHRKRSEKKKLKNSSKEVAAISGSDLYLGDFANAKEPKKTSKKILKSSLNPKAKERPLKRHHTKLETNVCSCEGCFSQSKKEEILADFPSKVQAQNQYLLNLMFQFGKSNAETEEDLENLKYTIMGETICEWCLCVLYNISDYRYERVKNFYRVGAKVIEHGNNFRHHIVSEKTMQGQQWLENYFNLFGEPMPHDDIFHLHVPSKKAVFEEKPDYIETDTKSLYKYWDSKVKIPTKNQIFARCPQCQSLKKRCMEAGKCLPALEALKEERSKHKDLYMAEKQDYYARQIESVHQPEDLLCVIYDGMHKEKTRLPRFSANPSKDLETIQKLPCNLEGFICHRQGLDVQPKLGFGFLNLFYQDNADLILSCLVHLINTLAAPFPRNLSLQFDNASNNKCNTSIALFAYLVSEGIFHNVYGNTLIVNHTHEDVDRMFENTNEKLKRADMVTSHEVATLMMQVPYVQNVKEVPCVWDITSFLSPFLTTVHDFANVHHFWLHKNCEGNVVLHCKRYCKDTWLPDINDPKTYLTDDDKYGVLIFKEKPHGVPAVVPPHYTLSDQEMEKVKENSKKLFEHPLMQDDKLLSRKTWWEQYLSGNLLKSRDSDWPISDLKTKRKEQDTRNVEAGRSATIDVAYEESEMPLVYSGQYVDPLKKQKIIQEKEIVNRGEWPIKRVVKERTNHRSHKKEYLVEWKNSWVQGTDINQQCKDAWENQKKKKR</sequence>
<protein>
    <recommendedName>
        <fullName evidence="2">DUF7869 domain-containing protein</fullName>
    </recommendedName>
</protein>
<dbReference type="EnsemblMetazoa" id="XM_021059751.1">
    <property type="protein sequence ID" value="XP_020915410.1"/>
    <property type="gene ID" value="LOC110252901"/>
</dbReference>
<feature type="compositionally biased region" description="Basic residues" evidence="1">
    <location>
        <begin position="1"/>
        <end position="16"/>
    </location>
</feature>
<proteinExistence type="predicted"/>
<dbReference type="RefSeq" id="XP_020915410.1">
    <property type="nucleotide sequence ID" value="XM_021059751.1"/>
</dbReference>
<evidence type="ECO:0000313" key="4">
    <source>
        <dbReference type="Proteomes" id="UP000887567"/>
    </source>
</evidence>
<dbReference type="Pfam" id="PF25273">
    <property type="entry name" value="DUF7869"/>
    <property type="match status" value="1"/>
</dbReference>
<dbReference type="KEGG" id="epa:110252901"/>
<feature type="region of interest" description="Disordered" evidence="1">
    <location>
        <begin position="1"/>
        <end position="20"/>
    </location>
</feature>
<dbReference type="PANTHER" id="PTHR33153">
    <property type="entry name" value="MYND-TYPE DOMAIN-CONTAINING PROTEIN"/>
    <property type="match status" value="1"/>
</dbReference>
<name>A0A913Y5E2_EXADI</name>
<dbReference type="OrthoDB" id="5950848at2759"/>
<keyword evidence="4" id="KW-1185">Reference proteome</keyword>
<feature type="region of interest" description="Disordered" evidence="1">
    <location>
        <begin position="39"/>
        <end position="63"/>
    </location>
</feature>
<dbReference type="Proteomes" id="UP000887567">
    <property type="component" value="Unplaced"/>
</dbReference>
<accession>A0A913Y5E2</accession>
<evidence type="ECO:0000256" key="1">
    <source>
        <dbReference type="SAM" id="MobiDB-lite"/>
    </source>
</evidence>
<evidence type="ECO:0000259" key="2">
    <source>
        <dbReference type="Pfam" id="PF25273"/>
    </source>
</evidence>
<dbReference type="AlphaFoldDB" id="A0A913Y5E2"/>
<organism evidence="3 4">
    <name type="scientific">Exaiptasia diaphana</name>
    <name type="common">Tropical sea anemone</name>
    <name type="synonym">Aiptasia pulchella</name>
    <dbReference type="NCBI Taxonomy" id="2652724"/>
    <lineage>
        <taxon>Eukaryota</taxon>
        <taxon>Metazoa</taxon>
        <taxon>Cnidaria</taxon>
        <taxon>Anthozoa</taxon>
        <taxon>Hexacorallia</taxon>
        <taxon>Actiniaria</taxon>
        <taxon>Aiptasiidae</taxon>
        <taxon>Exaiptasia</taxon>
    </lineage>
</organism>
<dbReference type="PANTHER" id="PTHR33153:SF3">
    <property type="entry name" value="TRAFFICKING PROTEIN PARTICLE COMPLEX SUBUNIT 11 DOMAIN-CONTAINING PROTEIN"/>
    <property type="match status" value="1"/>
</dbReference>
<feature type="domain" description="DUF7869" evidence="2">
    <location>
        <begin position="325"/>
        <end position="517"/>
    </location>
</feature>
<evidence type="ECO:0000313" key="3">
    <source>
        <dbReference type="EnsemblMetazoa" id="XP_020915410.1"/>
    </source>
</evidence>
<dbReference type="GeneID" id="110252901"/>